<feature type="region of interest" description="Disordered" evidence="1">
    <location>
        <begin position="1"/>
        <end position="46"/>
    </location>
</feature>
<evidence type="ECO:0000256" key="1">
    <source>
        <dbReference type="SAM" id="MobiDB-lite"/>
    </source>
</evidence>
<dbReference type="AlphaFoldDB" id="A0A2T7F5J1"/>
<protein>
    <submittedName>
        <fullName evidence="2">Uncharacterized protein</fullName>
    </submittedName>
</protein>
<feature type="compositionally biased region" description="Basic residues" evidence="1">
    <location>
        <begin position="1"/>
        <end position="20"/>
    </location>
</feature>
<evidence type="ECO:0000313" key="2">
    <source>
        <dbReference type="EMBL" id="PUZ75339.1"/>
    </source>
</evidence>
<reference evidence="2 3" key="1">
    <citation type="submission" date="2018-04" db="EMBL/GenBank/DDBJ databases">
        <title>WGS assembly of Panicum hallii var. hallii HAL2.</title>
        <authorList>
            <person name="Lovell J."/>
            <person name="Jenkins J."/>
            <person name="Lowry D."/>
            <person name="Mamidi S."/>
            <person name="Sreedasyam A."/>
            <person name="Weng X."/>
            <person name="Barry K."/>
            <person name="Bonette J."/>
            <person name="Campitelli B."/>
            <person name="Daum C."/>
            <person name="Gordon S."/>
            <person name="Gould B."/>
            <person name="Lipzen A."/>
            <person name="MacQueen A."/>
            <person name="Palacio-Mejia J."/>
            <person name="Plott C."/>
            <person name="Shakirov E."/>
            <person name="Shu S."/>
            <person name="Yoshinaga Y."/>
            <person name="Zane M."/>
            <person name="Rokhsar D."/>
            <person name="Grimwood J."/>
            <person name="Schmutz J."/>
            <person name="Juenger T."/>
        </authorList>
    </citation>
    <scope>NUCLEOTIDE SEQUENCE [LARGE SCALE GENOMIC DNA]</scope>
    <source>
        <strain evidence="3">cv. HAL2</strain>
    </source>
</reference>
<organism evidence="2 3">
    <name type="scientific">Panicum hallii var. hallii</name>
    <dbReference type="NCBI Taxonomy" id="1504633"/>
    <lineage>
        <taxon>Eukaryota</taxon>
        <taxon>Viridiplantae</taxon>
        <taxon>Streptophyta</taxon>
        <taxon>Embryophyta</taxon>
        <taxon>Tracheophyta</taxon>
        <taxon>Spermatophyta</taxon>
        <taxon>Magnoliopsida</taxon>
        <taxon>Liliopsida</taxon>
        <taxon>Poales</taxon>
        <taxon>Poaceae</taxon>
        <taxon>PACMAD clade</taxon>
        <taxon>Panicoideae</taxon>
        <taxon>Panicodae</taxon>
        <taxon>Paniceae</taxon>
        <taxon>Panicinae</taxon>
        <taxon>Panicum</taxon>
        <taxon>Panicum sect. Panicum</taxon>
    </lineage>
</organism>
<keyword evidence="3" id="KW-1185">Reference proteome</keyword>
<gene>
    <name evidence="2" type="ORF">GQ55_1G155400</name>
</gene>
<accession>A0A2T7F5J1</accession>
<dbReference type="EMBL" id="CM009749">
    <property type="protein sequence ID" value="PUZ75339.1"/>
    <property type="molecule type" value="Genomic_DNA"/>
</dbReference>
<name>A0A2T7F5J1_9POAL</name>
<evidence type="ECO:0000313" key="3">
    <source>
        <dbReference type="Proteomes" id="UP000244336"/>
    </source>
</evidence>
<sequence length="74" mass="8390">MKKRRKKKKKKNRGGRKKRGGGGMNPQYLHLRSTNEPHGSARHGEDDIDERILTTTMQTSHGGCSAGDCLSRWR</sequence>
<dbReference type="Gramene" id="PUZ75339">
    <property type="protein sequence ID" value="PUZ75339"/>
    <property type="gene ID" value="GQ55_1G155400"/>
</dbReference>
<proteinExistence type="predicted"/>
<dbReference type="Proteomes" id="UP000244336">
    <property type="component" value="Chromosome 1"/>
</dbReference>